<name>E9SD20_RUMAL</name>
<dbReference type="InterPro" id="IPR036866">
    <property type="entry name" value="RibonucZ/Hydroxyglut_hydro"/>
</dbReference>
<dbReference type="PANTHER" id="PTHR43546:SF8">
    <property type="entry name" value="METALLO-BETA-LACTAMASE DOMAIN-CONTAINING PROTEIN"/>
    <property type="match status" value="1"/>
</dbReference>
<gene>
    <name evidence="1" type="ORF">CUS_6032</name>
</gene>
<dbReference type="PANTHER" id="PTHR43546">
    <property type="entry name" value="UPF0173 METAL-DEPENDENT HYDROLASE MJ1163-RELATED"/>
    <property type="match status" value="1"/>
</dbReference>
<dbReference type="InterPro" id="IPR050114">
    <property type="entry name" value="UPF0173_UPF0282_UlaG_hydrolase"/>
</dbReference>
<comment type="caution">
    <text evidence="1">The sequence shown here is derived from an EMBL/GenBank/DDBJ whole genome shotgun (WGS) entry which is preliminary data.</text>
</comment>
<evidence type="ECO:0000313" key="1">
    <source>
        <dbReference type="EMBL" id="EGC02782.1"/>
    </source>
</evidence>
<proteinExistence type="predicted"/>
<dbReference type="Pfam" id="PF13483">
    <property type="entry name" value="Lactamase_B_3"/>
    <property type="match status" value="1"/>
</dbReference>
<keyword evidence="2" id="KW-1185">Reference proteome</keyword>
<dbReference type="SUPFAM" id="SSF56281">
    <property type="entry name" value="Metallo-hydrolase/oxidoreductase"/>
    <property type="match status" value="1"/>
</dbReference>
<evidence type="ECO:0000313" key="2">
    <source>
        <dbReference type="Proteomes" id="UP000004259"/>
    </source>
</evidence>
<reference evidence="1 2" key="1">
    <citation type="submission" date="2011-02" db="EMBL/GenBank/DDBJ databases">
        <authorList>
            <person name="Nelson K.E."/>
            <person name="Sutton G."/>
            <person name="Torralba M."/>
            <person name="Durkin S."/>
            <person name="Harkins D."/>
            <person name="Montgomery R."/>
            <person name="Ziemer C."/>
            <person name="Klaassens E."/>
            <person name="Ocuiv P."/>
            <person name="Morrison M."/>
        </authorList>
    </citation>
    <scope>NUCLEOTIDE SEQUENCE [LARGE SCALE GENOMIC DNA]</scope>
    <source>
        <strain evidence="1 2">8</strain>
    </source>
</reference>
<sequence length="211" mass="22915">MPDFITVNEQSSIRIAAEKTIYFDPLHISGEPHDADIVFITHDHYDHFSPEDIAKVAKADTRFVAPSSLEKSFAKAGIGEGMTTFMHPAYSAEVEGVPIDAVAAYNLIKPFHPRKNGWLGYVVTVMGKRVYVCGDTDITNEARAVKCDIICVPVGGTFTMNAKQAADLVNIIKPDIAIPIHYGTMAGKPSDGDAFAAAVEKSVKVEKKLSF</sequence>
<evidence type="ECO:0008006" key="3">
    <source>
        <dbReference type="Google" id="ProtNLM"/>
    </source>
</evidence>
<organism evidence="1 2">
    <name type="scientific">Ruminococcus albus 8</name>
    <dbReference type="NCBI Taxonomy" id="246199"/>
    <lineage>
        <taxon>Bacteria</taxon>
        <taxon>Bacillati</taxon>
        <taxon>Bacillota</taxon>
        <taxon>Clostridia</taxon>
        <taxon>Eubacteriales</taxon>
        <taxon>Oscillospiraceae</taxon>
        <taxon>Ruminococcus</taxon>
    </lineage>
</organism>
<dbReference type="eggNOG" id="COG2220">
    <property type="taxonomic scope" value="Bacteria"/>
</dbReference>
<dbReference type="AlphaFoldDB" id="E9SD20"/>
<dbReference type="Proteomes" id="UP000004259">
    <property type="component" value="Unassembled WGS sequence"/>
</dbReference>
<dbReference type="Gene3D" id="3.60.15.10">
    <property type="entry name" value="Ribonuclease Z/Hydroxyacylglutathione hydrolase-like"/>
    <property type="match status" value="1"/>
</dbReference>
<dbReference type="STRING" id="246199.CUS_6032"/>
<dbReference type="OrthoDB" id="9789133at2"/>
<accession>E9SD20</accession>
<dbReference type="EMBL" id="ADKM02000086">
    <property type="protein sequence ID" value="EGC02782.1"/>
    <property type="molecule type" value="Genomic_DNA"/>
</dbReference>
<protein>
    <recommendedName>
        <fullName evidence="3">Metallo-beta-lactamase domain-containing protein</fullName>
    </recommendedName>
</protein>
<dbReference type="RefSeq" id="WP_002850140.1">
    <property type="nucleotide sequence ID" value="NZ_ADKM02000086.1"/>
</dbReference>